<evidence type="ECO:0000259" key="2">
    <source>
        <dbReference type="Pfam" id="PF14317"/>
    </source>
</evidence>
<name>A0A108UAX0_9GAMM</name>
<dbReference type="InterPro" id="IPR025588">
    <property type="entry name" value="YcxB-like_C"/>
</dbReference>
<proteinExistence type="predicted"/>
<organism evidence="3 4">
    <name type="scientific">Lysobacter capsici AZ78</name>
    <dbReference type="NCBI Taxonomy" id="1444315"/>
    <lineage>
        <taxon>Bacteria</taxon>
        <taxon>Pseudomonadati</taxon>
        <taxon>Pseudomonadota</taxon>
        <taxon>Gammaproteobacteria</taxon>
        <taxon>Lysobacterales</taxon>
        <taxon>Lysobacteraceae</taxon>
        <taxon>Lysobacter</taxon>
    </lineage>
</organism>
<dbReference type="Proteomes" id="UP000023435">
    <property type="component" value="Unassembled WGS sequence"/>
</dbReference>
<keyword evidence="1" id="KW-0472">Membrane</keyword>
<protein>
    <recommendedName>
        <fullName evidence="2">YcxB-like C-terminal domain-containing protein</fullName>
    </recommendedName>
</protein>
<evidence type="ECO:0000313" key="3">
    <source>
        <dbReference type="EMBL" id="KWS05784.1"/>
    </source>
</evidence>
<feature type="domain" description="YcxB-like C-terminal" evidence="2">
    <location>
        <begin position="92"/>
        <end position="150"/>
    </location>
</feature>
<sequence length="155" mass="17568">MVYTEAMVRDAVRTFVWRRVVVAEKGLWLAAMALLVFVVFLLWRGDRGWLVGALSIVVLMPPLLLAVVWRVHRRNTVGKLRNMPAPEATFVFADEALMIESGVGSASIPWSGLIEVWERPGYWMLFTSKAQFLTLPVGALSEDDLARLRQRLEKV</sequence>
<evidence type="ECO:0000313" key="4">
    <source>
        <dbReference type="Proteomes" id="UP000023435"/>
    </source>
</evidence>
<comment type="caution">
    <text evidence="3">The sequence shown here is derived from an EMBL/GenBank/DDBJ whole genome shotgun (WGS) entry which is preliminary data.</text>
</comment>
<dbReference type="AlphaFoldDB" id="A0A108UAX0"/>
<feature type="transmembrane region" description="Helical" evidence="1">
    <location>
        <begin position="49"/>
        <end position="71"/>
    </location>
</feature>
<dbReference type="Pfam" id="PF14317">
    <property type="entry name" value="YcxB"/>
    <property type="match status" value="1"/>
</dbReference>
<feature type="transmembrane region" description="Helical" evidence="1">
    <location>
        <begin position="26"/>
        <end position="43"/>
    </location>
</feature>
<gene>
    <name evidence="3" type="ORF">AZ78_3336</name>
</gene>
<evidence type="ECO:0000256" key="1">
    <source>
        <dbReference type="SAM" id="Phobius"/>
    </source>
</evidence>
<dbReference type="EMBL" id="JAJA02000001">
    <property type="protein sequence ID" value="KWS05784.1"/>
    <property type="molecule type" value="Genomic_DNA"/>
</dbReference>
<accession>A0A108UAX0</accession>
<keyword evidence="4" id="KW-1185">Reference proteome</keyword>
<keyword evidence="1" id="KW-0812">Transmembrane</keyword>
<keyword evidence="1" id="KW-1133">Transmembrane helix</keyword>
<reference evidence="3 4" key="1">
    <citation type="journal article" date="2014" name="Genome Announc.">
        <title>Draft Genome Sequence of Lysobacter capsici AZ78, a Bacterium Antagonistic to Plant-Pathogenic Oomycetes.</title>
        <authorList>
            <person name="Puopolo G."/>
            <person name="Sonego P."/>
            <person name="Engelen K."/>
            <person name="Pertot I."/>
        </authorList>
    </citation>
    <scope>NUCLEOTIDE SEQUENCE [LARGE SCALE GENOMIC DNA]</scope>
    <source>
        <strain evidence="3 4">AZ78</strain>
    </source>
</reference>